<keyword evidence="1" id="KW-0732">Signal</keyword>
<evidence type="ECO:0000256" key="1">
    <source>
        <dbReference type="SAM" id="SignalP"/>
    </source>
</evidence>
<keyword evidence="3" id="KW-1185">Reference proteome</keyword>
<organism evidence="2 3">
    <name type="scientific">Trichoderma ghanense</name>
    <dbReference type="NCBI Taxonomy" id="65468"/>
    <lineage>
        <taxon>Eukaryota</taxon>
        <taxon>Fungi</taxon>
        <taxon>Dikarya</taxon>
        <taxon>Ascomycota</taxon>
        <taxon>Pezizomycotina</taxon>
        <taxon>Sordariomycetes</taxon>
        <taxon>Hypocreomycetidae</taxon>
        <taxon>Hypocreales</taxon>
        <taxon>Hypocreaceae</taxon>
        <taxon>Trichoderma</taxon>
    </lineage>
</organism>
<protein>
    <recommendedName>
        <fullName evidence="4">SSCRP protein</fullName>
    </recommendedName>
</protein>
<evidence type="ECO:0000313" key="3">
    <source>
        <dbReference type="Proteomes" id="UP001642720"/>
    </source>
</evidence>
<evidence type="ECO:0000313" key="2">
    <source>
        <dbReference type="EMBL" id="TFB01358.1"/>
    </source>
</evidence>
<feature type="signal peptide" evidence="1">
    <location>
        <begin position="1"/>
        <end position="25"/>
    </location>
</feature>
<reference evidence="2 3" key="1">
    <citation type="submission" date="2018-01" db="EMBL/GenBank/DDBJ databases">
        <title>Genome characterization of the sugarcane-associated fungus Trichoderma ghanense CCMA-1212 and their application in lignocelulose bioconversion.</title>
        <authorList>
            <person name="Steindorff A.S."/>
            <person name="Mendes T.D."/>
            <person name="Vilela E.S.D."/>
            <person name="Rodrigues D.S."/>
            <person name="Formighieri E.F."/>
            <person name="Melo I.S."/>
            <person name="Favaro L.C.L."/>
        </authorList>
    </citation>
    <scope>NUCLEOTIDE SEQUENCE [LARGE SCALE GENOMIC DNA]</scope>
    <source>
        <strain evidence="2 3">CCMA-1212</strain>
    </source>
</reference>
<dbReference type="EMBL" id="PPTA01000009">
    <property type="protein sequence ID" value="TFB01358.1"/>
    <property type="molecule type" value="Genomic_DNA"/>
</dbReference>
<dbReference type="GeneID" id="300578331"/>
<dbReference type="RefSeq" id="XP_073557559.1">
    <property type="nucleotide sequence ID" value="XM_073703881.1"/>
</dbReference>
<evidence type="ECO:0008006" key="4">
    <source>
        <dbReference type="Google" id="ProtNLM"/>
    </source>
</evidence>
<dbReference type="Proteomes" id="UP001642720">
    <property type="component" value="Unassembled WGS sequence"/>
</dbReference>
<accession>A0ABY2GZG9</accession>
<gene>
    <name evidence="2" type="ORF">CCMA1212_006674</name>
</gene>
<sequence>MAPSRAAAFLFARLVPAILLAPANGPSAPFARRNVLAAFGCGGCKGLDKAHARGSGIVALSAFGRLQRPCHAGLHRRVTGHGEGIALAQARLSCHSILTAAAVARRHCLVGTHWPGDPALLESPLSLVITEQRGQAAGQGPLPVRSWPCPCLASHGRENGPDGGAGAGGRRVSPVRCFTLLRLTKEGPPRGKGLTGNCFRPCSFGIMGAAKMSLAGCKTFLHCSGGGDIGALLTQSLGASAPPKCLRQSGSPVLSSAFMEVTRTTSTKGTLYQAPRAESLAVTEPLQLRGHAGSGISNSYGKLPHASSGGSVSEPMLCRVLPDPPSHWVTRTPVQEAETSCKHPELANA</sequence>
<proteinExistence type="predicted"/>
<comment type="caution">
    <text evidence="2">The sequence shown here is derived from an EMBL/GenBank/DDBJ whole genome shotgun (WGS) entry which is preliminary data.</text>
</comment>
<name>A0ABY2GZG9_9HYPO</name>
<feature type="chain" id="PRO_5046367410" description="SSCRP protein" evidence="1">
    <location>
        <begin position="26"/>
        <end position="349"/>
    </location>
</feature>